<gene>
    <name evidence="5" type="ORF">QO033_15610</name>
</gene>
<reference evidence="5 6" key="1">
    <citation type="submission" date="2023-05" db="EMBL/GenBank/DDBJ databases">
        <title>Pseudodonghicola sp. nov.</title>
        <authorList>
            <person name="Huang J."/>
        </authorList>
    </citation>
    <scope>NUCLEOTIDE SEQUENCE [LARGE SCALE GENOMIC DNA]</scope>
    <source>
        <strain evidence="5 6">IC7</strain>
    </source>
</reference>
<evidence type="ECO:0000259" key="4">
    <source>
        <dbReference type="Pfam" id="PF00496"/>
    </source>
</evidence>
<dbReference type="CDD" id="cd08513">
    <property type="entry name" value="PBP2_thermophilic_Hb8_like"/>
    <property type="match status" value="1"/>
</dbReference>
<dbReference type="Gene3D" id="3.90.76.10">
    <property type="entry name" value="Dipeptide-binding Protein, Domain 1"/>
    <property type="match status" value="1"/>
</dbReference>
<comment type="caution">
    <text evidence="5">The sequence shown here is derived from an EMBL/GenBank/DDBJ whole genome shotgun (WGS) entry which is preliminary data.</text>
</comment>
<proteinExistence type="inferred from homology"/>
<dbReference type="EMBL" id="JASNJD010000012">
    <property type="protein sequence ID" value="MDK3019110.1"/>
    <property type="molecule type" value="Genomic_DNA"/>
</dbReference>
<evidence type="ECO:0000256" key="3">
    <source>
        <dbReference type="ARBA" id="ARBA00022729"/>
    </source>
</evidence>
<dbReference type="RefSeq" id="WP_284481914.1">
    <property type="nucleotide sequence ID" value="NZ_JASNJD010000012.1"/>
</dbReference>
<dbReference type="InterPro" id="IPR019546">
    <property type="entry name" value="TAT_signal_bac_arc"/>
</dbReference>
<dbReference type="PANTHER" id="PTHR30290">
    <property type="entry name" value="PERIPLASMIC BINDING COMPONENT OF ABC TRANSPORTER"/>
    <property type="match status" value="1"/>
</dbReference>
<comment type="similarity">
    <text evidence="2">Belongs to the bacterial solute-binding protein 5 family.</text>
</comment>
<dbReference type="NCBIfam" id="TIGR01409">
    <property type="entry name" value="TAT_signal_seq"/>
    <property type="match status" value="1"/>
</dbReference>
<dbReference type="Gene3D" id="3.40.190.10">
    <property type="entry name" value="Periplasmic binding protein-like II"/>
    <property type="match status" value="1"/>
</dbReference>
<evidence type="ECO:0000313" key="6">
    <source>
        <dbReference type="Proteomes" id="UP001243757"/>
    </source>
</evidence>
<dbReference type="PROSITE" id="PS51318">
    <property type="entry name" value="TAT"/>
    <property type="match status" value="1"/>
</dbReference>
<feature type="domain" description="Solute-binding protein family 5" evidence="4">
    <location>
        <begin position="101"/>
        <end position="454"/>
    </location>
</feature>
<accession>A0ABT7F3E7</accession>
<dbReference type="SUPFAM" id="SSF53850">
    <property type="entry name" value="Periplasmic binding protein-like II"/>
    <property type="match status" value="1"/>
</dbReference>
<organism evidence="5 6">
    <name type="scientific">Pseudodonghicola flavimaris</name>
    <dbReference type="NCBI Taxonomy" id="3050036"/>
    <lineage>
        <taxon>Bacteria</taxon>
        <taxon>Pseudomonadati</taxon>
        <taxon>Pseudomonadota</taxon>
        <taxon>Alphaproteobacteria</taxon>
        <taxon>Rhodobacterales</taxon>
        <taxon>Paracoccaceae</taxon>
        <taxon>Pseudodonghicola</taxon>
    </lineage>
</organism>
<evidence type="ECO:0000256" key="1">
    <source>
        <dbReference type="ARBA" id="ARBA00004418"/>
    </source>
</evidence>
<comment type="subcellular location">
    <subcellularLocation>
        <location evidence="1">Periplasm</location>
    </subcellularLocation>
</comment>
<keyword evidence="6" id="KW-1185">Reference proteome</keyword>
<dbReference type="PANTHER" id="PTHR30290:SF38">
    <property type="entry name" value="D,D-DIPEPTIDE-BINDING PERIPLASMIC PROTEIN DDPA-RELATED"/>
    <property type="match status" value="1"/>
</dbReference>
<protein>
    <submittedName>
        <fullName evidence="5">Peptide ABC transporter substrate-binding protein</fullName>
    </submittedName>
</protein>
<evidence type="ECO:0000313" key="5">
    <source>
        <dbReference type="EMBL" id="MDK3019110.1"/>
    </source>
</evidence>
<name>A0ABT7F3E7_9RHOB</name>
<dbReference type="Pfam" id="PF00496">
    <property type="entry name" value="SBP_bac_5"/>
    <property type="match status" value="1"/>
</dbReference>
<dbReference type="InterPro" id="IPR030678">
    <property type="entry name" value="Peptide/Ni-bd"/>
</dbReference>
<keyword evidence="3" id="KW-0732">Signal</keyword>
<dbReference type="InterPro" id="IPR039424">
    <property type="entry name" value="SBP_5"/>
</dbReference>
<dbReference type="PIRSF" id="PIRSF002741">
    <property type="entry name" value="MppA"/>
    <property type="match status" value="1"/>
</dbReference>
<dbReference type="Proteomes" id="UP001243757">
    <property type="component" value="Unassembled WGS sequence"/>
</dbReference>
<sequence>MTKTAFSSLSHPSRRGFLGMTLMTTAGLGLSTLPGPARAQASGQVIVGVSQEPTIFNPHLLHIEVDDGIHWAVFDPLLVVEPDGTLAPRLVTEVPTVENGGVSADGTEWKITLKEGVTWHDGTPFTAEDVKFTIELQQNPDFRAARRDGHELVEEITVISDTELSWKMTSAFAPYMAILASTFIVPKHAFDGVDPNEAPFNQAPIGTGPFVWDSRTPGDNIQLVAYPDYHGTRASIARVVIKYVPDLTVLYTQFKTGDIDVIALQGISADHYAEASALPGKTVLAVPAGSVETLAINTGNPVLSDQAVRQALYLGVDKDTIIEALYYGLPTPTESYMPQQSFYYNPDLPKHVYDPDAGKALLDAAGWLPGDDGIRVKDGKRLSFTCSTTSGNHVREQMQQFLQQGWKDMGIEMEIGNLPPAVMWGDHWMQSQYDMAVVGIIFLTGPDPDTLTFMHSQAINAQGGEGQNTFQIALPELDALLEKGATTVSPDARKPIYAQVQTIIRDQLPFLPLFQRNEVRGHQANLEGFTPNVNVRMNFWNMQDWRWV</sequence>
<evidence type="ECO:0000256" key="2">
    <source>
        <dbReference type="ARBA" id="ARBA00005695"/>
    </source>
</evidence>
<dbReference type="InterPro" id="IPR000914">
    <property type="entry name" value="SBP_5_dom"/>
</dbReference>
<dbReference type="Gene3D" id="3.10.105.10">
    <property type="entry name" value="Dipeptide-binding Protein, Domain 3"/>
    <property type="match status" value="1"/>
</dbReference>
<dbReference type="InterPro" id="IPR006311">
    <property type="entry name" value="TAT_signal"/>
</dbReference>